<comment type="caution">
    <text evidence="1">The sequence shown here is derived from an EMBL/GenBank/DDBJ whole genome shotgun (WGS) entry which is preliminary data.</text>
</comment>
<evidence type="ECO:0000313" key="1">
    <source>
        <dbReference type="EMBL" id="RQG96539.1"/>
    </source>
</evidence>
<keyword evidence="2" id="KW-1185">Reference proteome</keyword>
<accession>A0A3N6PBB3</accession>
<dbReference type="EMBL" id="REGA01000003">
    <property type="protein sequence ID" value="RQG96539.1"/>
    <property type="molecule type" value="Genomic_DNA"/>
</dbReference>
<name>A0A3N6PBB3_NATCH</name>
<gene>
    <name evidence="1" type="ORF">EA473_05350</name>
</gene>
<organism evidence="1 2">
    <name type="scientific">Natrarchaeobius chitinivorans</name>
    <dbReference type="NCBI Taxonomy" id="1679083"/>
    <lineage>
        <taxon>Archaea</taxon>
        <taxon>Methanobacteriati</taxon>
        <taxon>Methanobacteriota</taxon>
        <taxon>Stenosarchaea group</taxon>
        <taxon>Halobacteria</taxon>
        <taxon>Halobacteriales</taxon>
        <taxon>Natrialbaceae</taxon>
        <taxon>Natrarchaeobius</taxon>
    </lineage>
</organism>
<proteinExistence type="predicted"/>
<dbReference type="AlphaFoldDB" id="A0A3N6PBB3"/>
<protein>
    <submittedName>
        <fullName evidence="1">Uncharacterized protein</fullName>
    </submittedName>
</protein>
<sequence>MKIGRFPAAVAIGDGREFAIDFSLSSVRQYERGALAVTRTPRQHATKLDENCPRGVRISRSDGEPHQSGRYGVKTLGREIEIHRDEWGCGSGLDSHANIAPGARTIPFHRGGVAVQPLRSH</sequence>
<dbReference type="Proteomes" id="UP000282323">
    <property type="component" value="Unassembled WGS sequence"/>
</dbReference>
<reference evidence="1 2" key="1">
    <citation type="submission" date="2018-10" db="EMBL/GenBank/DDBJ databases">
        <title>Natrarchaeobius chitinivorans gen. nov., sp. nov., and Natrarchaeobius haloalkaliphilus sp. nov., alkaliphilic, chitin-utilizing haloarchaea from hypersaline alkaline lakes.</title>
        <authorList>
            <person name="Sorokin D.Y."/>
            <person name="Elcheninov A.G."/>
            <person name="Kostrikina N.A."/>
            <person name="Bale N.J."/>
            <person name="Sinninghe Damste J.S."/>
            <person name="Khijniak T.V."/>
            <person name="Kublanov I.V."/>
            <person name="Toshchakov S.V."/>
        </authorList>
    </citation>
    <scope>NUCLEOTIDE SEQUENCE [LARGE SCALE GENOMIC DNA]</scope>
    <source>
        <strain evidence="1 2">AArcht4T</strain>
    </source>
</reference>
<evidence type="ECO:0000313" key="2">
    <source>
        <dbReference type="Proteomes" id="UP000282323"/>
    </source>
</evidence>